<feature type="region of interest" description="Disordered" evidence="11">
    <location>
        <begin position="184"/>
        <end position="525"/>
    </location>
</feature>
<dbReference type="STRING" id="30732.ENSOMEP00000034410"/>
<evidence type="ECO:0000256" key="11">
    <source>
        <dbReference type="SAM" id="MobiDB-lite"/>
    </source>
</evidence>
<feature type="region of interest" description="Disordered" evidence="11">
    <location>
        <begin position="559"/>
        <end position="586"/>
    </location>
</feature>
<dbReference type="Proteomes" id="UP000261560">
    <property type="component" value="Unplaced"/>
</dbReference>
<dbReference type="FunFam" id="1.10.10.60:FF:000246">
    <property type="entry name" value="Telomeric repeat-binding factor 2-interacting protein 1"/>
    <property type="match status" value="1"/>
</dbReference>
<evidence type="ECO:0000313" key="14">
    <source>
        <dbReference type="Proteomes" id="UP000261560"/>
    </source>
</evidence>
<evidence type="ECO:0000313" key="13">
    <source>
        <dbReference type="Ensembl" id="ENSOMEP00000034410.1"/>
    </source>
</evidence>
<evidence type="ECO:0000256" key="7">
    <source>
        <dbReference type="ARBA" id="ARBA00023163"/>
    </source>
</evidence>
<keyword evidence="3 10" id="KW-0158">Chromosome</keyword>
<evidence type="ECO:0000256" key="4">
    <source>
        <dbReference type="ARBA" id="ARBA00022895"/>
    </source>
</evidence>
<dbReference type="GeneID" id="112144888"/>
<comment type="similarity">
    <text evidence="1 10">Belongs to the RAP1 family.</text>
</comment>
<dbReference type="RefSeq" id="XP_024125519.1">
    <property type="nucleotide sequence ID" value="XM_024269751.2"/>
</dbReference>
<comment type="subunit">
    <text evidence="10">Homodimer.</text>
</comment>
<dbReference type="Pfam" id="PF08914">
    <property type="entry name" value="Myb_Rap1"/>
    <property type="match status" value="1"/>
</dbReference>
<dbReference type="SUPFAM" id="SSF52113">
    <property type="entry name" value="BRCT domain"/>
    <property type="match status" value="1"/>
</dbReference>
<keyword evidence="8 10" id="KW-0539">Nucleus</keyword>
<accession>A0A3B3DYJ7</accession>
<dbReference type="PROSITE" id="PS50172">
    <property type="entry name" value="BRCT"/>
    <property type="match status" value="1"/>
</dbReference>
<dbReference type="AlphaFoldDB" id="A0A3B3DYJ7"/>
<dbReference type="InterPro" id="IPR039595">
    <property type="entry name" value="TE2IP/Rap1"/>
</dbReference>
<evidence type="ECO:0000256" key="3">
    <source>
        <dbReference type="ARBA" id="ARBA00022454"/>
    </source>
</evidence>
<dbReference type="OMA" id="MRFFIRP"/>
<feature type="compositionally biased region" description="Acidic residues" evidence="11">
    <location>
        <begin position="194"/>
        <end position="204"/>
    </location>
</feature>
<dbReference type="InterPro" id="IPR015010">
    <property type="entry name" value="TERF2IP_Myb"/>
</dbReference>
<evidence type="ECO:0000256" key="9">
    <source>
        <dbReference type="ARBA" id="ARBA00032471"/>
    </source>
</evidence>
<feature type="compositionally biased region" description="Basic and acidic residues" evidence="11">
    <location>
        <begin position="100"/>
        <end position="119"/>
    </location>
</feature>
<feature type="compositionally biased region" description="Polar residues" evidence="11">
    <location>
        <begin position="502"/>
        <end position="522"/>
    </location>
</feature>
<evidence type="ECO:0000259" key="12">
    <source>
        <dbReference type="PROSITE" id="PS50172"/>
    </source>
</evidence>
<name>A0A3B3DYJ7_ORYME</name>
<dbReference type="PANTHER" id="PTHR16466">
    <property type="entry name" value="TELOMERE REPEAT-BINDING FACTOR 2-INTERACTING PROTEIN 1"/>
    <property type="match status" value="1"/>
</dbReference>
<keyword evidence="7 10" id="KW-0804">Transcription</keyword>
<dbReference type="CTD" id="54386"/>
<feature type="domain" description="BRCT" evidence="12">
    <location>
        <begin position="25"/>
        <end position="100"/>
    </location>
</feature>
<dbReference type="GO" id="GO:0005654">
    <property type="term" value="C:nucleoplasm"/>
    <property type="evidence" value="ECO:0007669"/>
    <property type="project" value="UniProtKB-ARBA"/>
</dbReference>
<dbReference type="GO" id="GO:0010833">
    <property type="term" value="P:telomere maintenance via telomere lengthening"/>
    <property type="evidence" value="ECO:0007669"/>
    <property type="project" value="UniProtKB-UniRule"/>
</dbReference>
<dbReference type="SUPFAM" id="SSF46689">
    <property type="entry name" value="Homeodomain-like"/>
    <property type="match status" value="1"/>
</dbReference>
<dbReference type="InterPro" id="IPR009057">
    <property type="entry name" value="Homeodomain-like_sf"/>
</dbReference>
<evidence type="ECO:0000256" key="1">
    <source>
        <dbReference type="ARBA" id="ARBA00010467"/>
    </source>
</evidence>
<dbReference type="Gene3D" id="1.10.10.60">
    <property type="entry name" value="Homeodomain-like"/>
    <property type="match status" value="1"/>
</dbReference>
<dbReference type="Gene3D" id="3.40.50.10190">
    <property type="entry name" value="BRCT domain"/>
    <property type="match status" value="1"/>
</dbReference>
<dbReference type="InterPro" id="IPR036420">
    <property type="entry name" value="BRCT_dom_sf"/>
</dbReference>
<organism evidence="13 14">
    <name type="scientific">Oryzias melastigma</name>
    <name type="common">Marine medaka</name>
    <dbReference type="NCBI Taxonomy" id="30732"/>
    <lineage>
        <taxon>Eukaryota</taxon>
        <taxon>Metazoa</taxon>
        <taxon>Chordata</taxon>
        <taxon>Craniata</taxon>
        <taxon>Vertebrata</taxon>
        <taxon>Euteleostomi</taxon>
        <taxon>Actinopterygii</taxon>
        <taxon>Neopterygii</taxon>
        <taxon>Teleostei</taxon>
        <taxon>Neoteleostei</taxon>
        <taxon>Acanthomorphata</taxon>
        <taxon>Ovalentaria</taxon>
        <taxon>Atherinomorphae</taxon>
        <taxon>Beloniformes</taxon>
        <taxon>Adrianichthyidae</taxon>
        <taxon>Oryziinae</taxon>
        <taxon>Oryzias</taxon>
    </lineage>
</organism>
<dbReference type="PANTHER" id="PTHR16466:SF6">
    <property type="entry name" value="TELOMERIC REPEAT-BINDING FACTOR 2-INTERACTING PROTEIN 1"/>
    <property type="match status" value="1"/>
</dbReference>
<keyword evidence="6 10" id="KW-0010">Activator</keyword>
<dbReference type="GeneTree" id="ENSGT00390000005351"/>
<evidence type="ECO:0000256" key="2">
    <source>
        <dbReference type="ARBA" id="ARBA00017805"/>
    </source>
</evidence>
<keyword evidence="14" id="KW-1185">Reference proteome</keyword>
<dbReference type="GO" id="GO:0070187">
    <property type="term" value="C:shelterin complex"/>
    <property type="evidence" value="ECO:0007669"/>
    <property type="project" value="TreeGrafter"/>
</dbReference>
<sequence>MPTRQQAAIQNISPVLFLTFDGEPMTFYLRPGHTRQQLQPMIKAGGGVMCRTQRPGAILLIDPEARSSVSGSNAHLYVSTQYILDCIEKEEQLNVEDYRLTPDDVPKPSTKKDRTKTPSEGRIPYTPDDDTAILEYVKSRKARVGGILLWREMERKRVTGHSWQSMKDRYERRLAKKLLEAVTAESTENVTGSEAEEDQAEDEDNRVFDGEIPSEAAVASPQKHSKESHPEEVCGTTPTNAEDASSSKEEKSENQQTDGAPEETAESETMKAPMSDSSVTEDSSAELHEDVQPGSDEAADPDRDGPQPNISQSPAEDCPHVLAESPVKASTPGKLKDKRKASPATDQPVQRMTRRRLELEAAASSEPYGRKLRSSSSSPAPSPQKSKKTNPVKAARENSPEAEQPPPKRARGNIPAAEEQREPEPEQTTPADKSESPLKKKKKKTKSQLGILELATKEFDDGSESGEEDEEDSNVPDSAETVATSAGRLPPPTDAAGGPRPSQASAVSSKQNGPESPASSDNCVPDTCSLVPAPAKPPVPEPAAVTSKAHLFIFDSETQEDDSQRVAGDSSAAPSNLQHSGGKDASLSFTQGQLEEDKRCIKELMVQTQQDLVSVTKALLKTSGDFSAALDLLLNPSSLSASIWSLHDDSLLLSADPLVRQQLQEKYGEESVAKRMMFLEVEGKSSQHSAAAACQDEVQSWLDVETLVLGDGLEKILLVNRAGIINGAGRHQLNDSSMRRVAIHKEI</sequence>
<feature type="region of interest" description="Disordered" evidence="11">
    <location>
        <begin position="100"/>
        <end position="127"/>
    </location>
</feature>
<reference evidence="13" key="1">
    <citation type="submission" date="2025-08" db="UniProtKB">
        <authorList>
            <consortium name="Ensembl"/>
        </authorList>
    </citation>
    <scope>IDENTIFICATION</scope>
</reference>
<comment type="function">
    <text evidence="10">Acts both as a regulator of telomere function and as a transcription regulator. Involved in the regulation of telomere length and protection as a component of the shelterin complex (telosome). Does not bind DNA directly: recruited to telomeric double-stranded 5'-TTAGGG-3' repeats via its interaction with terf2. Independently of its function in telomeres, also acts as a transcription regulator: recruited to extratelomeric 5'-TTAGGG-3' sites via its association with terf2 or other factors, and regulates gene expression.</text>
</comment>
<keyword evidence="4 10" id="KW-0779">Telomere</keyword>
<protein>
    <recommendedName>
        <fullName evidence="2 10">Telomeric repeat-binding factor 2-interacting protein 1</fullName>
        <shortName evidence="10">TERF2-interacting telomeric protein 1</shortName>
    </recommendedName>
    <alternativeName>
        <fullName evidence="9 10">Repressor/activator protein 1 homolog</fullName>
    </alternativeName>
</protein>
<reference evidence="13" key="2">
    <citation type="submission" date="2025-09" db="UniProtKB">
        <authorList>
            <consortium name="Ensembl"/>
        </authorList>
    </citation>
    <scope>IDENTIFICATION</scope>
</reference>
<dbReference type="InterPro" id="IPR001357">
    <property type="entry name" value="BRCT_dom"/>
</dbReference>
<comment type="subcellular location">
    <subcellularLocation>
        <location evidence="10">Nucleus</location>
    </subcellularLocation>
    <subcellularLocation>
        <location evidence="10">Chromosome</location>
        <location evidence="10">Telomere</location>
    </subcellularLocation>
</comment>
<proteinExistence type="inferred from homology"/>
<dbReference type="CDD" id="cd11655">
    <property type="entry name" value="rap1_myb-like"/>
    <property type="match status" value="1"/>
</dbReference>
<evidence type="ECO:0000256" key="6">
    <source>
        <dbReference type="ARBA" id="ARBA00023159"/>
    </source>
</evidence>
<dbReference type="GO" id="GO:0042162">
    <property type="term" value="F:telomeric DNA binding"/>
    <property type="evidence" value="ECO:0007669"/>
    <property type="project" value="TreeGrafter"/>
</dbReference>
<evidence type="ECO:0000256" key="10">
    <source>
        <dbReference type="RuleBase" id="RU367107"/>
    </source>
</evidence>
<evidence type="ECO:0000256" key="8">
    <source>
        <dbReference type="ARBA" id="ARBA00023242"/>
    </source>
</evidence>
<keyword evidence="5 10" id="KW-0805">Transcription regulation</keyword>
<feature type="compositionally biased region" description="Acidic residues" evidence="11">
    <location>
        <begin position="461"/>
        <end position="474"/>
    </location>
</feature>
<dbReference type="Ensembl" id="ENSOMET00000028409.1">
    <property type="protein sequence ID" value="ENSOMEP00000034410.1"/>
    <property type="gene ID" value="ENSOMEG00000021039.1"/>
</dbReference>
<evidence type="ECO:0000256" key="5">
    <source>
        <dbReference type="ARBA" id="ARBA00023015"/>
    </source>
</evidence>
<dbReference type="Pfam" id="PF16589">
    <property type="entry name" value="BRCT_2"/>
    <property type="match status" value="1"/>
</dbReference>
<dbReference type="GO" id="GO:0006355">
    <property type="term" value="P:regulation of DNA-templated transcription"/>
    <property type="evidence" value="ECO:0007669"/>
    <property type="project" value="UniProtKB-UniRule"/>
</dbReference>
<dbReference type="PaxDb" id="30732-ENSOMEP00000034410"/>
<dbReference type="GO" id="GO:0031848">
    <property type="term" value="P:protection from non-homologous end joining at telomere"/>
    <property type="evidence" value="ECO:0007669"/>
    <property type="project" value="TreeGrafter"/>
</dbReference>